<accession>A0A443N3Y2</accession>
<evidence type="ECO:0000256" key="1">
    <source>
        <dbReference type="SAM" id="MobiDB-lite"/>
    </source>
</evidence>
<evidence type="ECO:0000313" key="4">
    <source>
        <dbReference type="Proteomes" id="UP000283530"/>
    </source>
</evidence>
<dbReference type="Proteomes" id="UP000283530">
    <property type="component" value="Unassembled WGS sequence"/>
</dbReference>
<feature type="domain" description="Ubiquitin-like" evidence="2">
    <location>
        <begin position="9"/>
        <end position="80"/>
    </location>
</feature>
<dbReference type="InterPro" id="IPR029071">
    <property type="entry name" value="Ubiquitin-like_domsf"/>
</dbReference>
<proteinExistence type="predicted"/>
<dbReference type="PROSITE" id="PS50053">
    <property type="entry name" value="UBIQUITIN_2"/>
    <property type="match status" value="1"/>
</dbReference>
<evidence type="ECO:0000313" key="3">
    <source>
        <dbReference type="EMBL" id="RWR73225.1"/>
    </source>
</evidence>
<keyword evidence="4" id="KW-1185">Reference proteome</keyword>
<evidence type="ECO:0000259" key="2">
    <source>
        <dbReference type="PROSITE" id="PS50053"/>
    </source>
</evidence>
<dbReference type="OrthoDB" id="18781at2759"/>
<comment type="caution">
    <text evidence="3">The sequence shown here is derived from an EMBL/GenBank/DDBJ whole genome shotgun (WGS) entry which is preliminary data.</text>
</comment>
<name>A0A443N3Y2_9MAGN</name>
<protein>
    <recommendedName>
        <fullName evidence="2">Ubiquitin-like domain-containing protein</fullName>
    </recommendedName>
</protein>
<dbReference type="STRING" id="337451.A0A443N3Y2"/>
<reference evidence="3 4" key="1">
    <citation type="journal article" date="2019" name="Nat. Plants">
        <title>Stout camphor tree genome fills gaps in understanding of flowering plant genome evolution.</title>
        <authorList>
            <person name="Chaw S.M."/>
            <person name="Liu Y.C."/>
            <person name="Wu Y.W."/>
            <person name="Wang H.Y."/>
            <person name="Lin C.I."/>
            <person name="Wu C.S."/>
            <person name="Ke H.M."/>
            <person name="Chang L.Y."/>
            <person name="Hsu C.Y."/>
            <person name="Yang H.T."/>
            <person name="Sudianto E."/>
            <person name="Hsu M.H."/>
            <person name="Wu K.P."/>
            <person name="Wang L.N."/>
            <person name="Leebens-Mack J.H."/>
            <person name="Tsai I.J."/>
        </authorList>
    </citation>
    <scope>NUCLEOTIDE SEQUENCE [LARGE SCALE GENOMIC DNA]</scope>
    <source>
        <strain evidence="4">cv. Chaw 1501</strain>
        <tissue evidence="3">Young leaves</tissue>
    </source>
</reference>
<feature type="compositionally biased region" description="Polar residues" evidence="1">
    <location>
        <begin position="101"/>
        <end position="110"/>
    </location>
</feature>
<dbReference type="InterPro" id="IPR000626">
    <property type="entry name" value="Ubiquitin-like_dom"/>
</dbReference>
<dbReference type="CDD" id="cd17039">
    <property type="entry name" value="Ubl_ubiquitin_like"/>
    <property type="match status" value="1"/>
</dbReference>
<gene>
    <name evidence="3" type="ORF">CKAN_00148300</name>
</gene>
<feature type="region of interest" description="Disordered" evidence="1">
    <location>
        <begin position="88"/>
        <end position="110"/>
    </location>
</feature>
<dbReference type="SUPFAM" id="SSF54236">
    <property type="entry name" value="Ubiquitin-like"/>
    <property type="match status" value="1"/>
</dbReference>
<dbReference type="EMBL" id="QPKB01000001">
    <property type="protein sequence ID" value="RWR73225.1"/>
    <property type="molecule type" value="Genomic_DNA"/>
</dbReference>
<sequence length="305" mass="34073">MSEREREEREIAVRTLDGECSSVSISPNCTIKDLKSILKESFPPAHRYPNYHLFFKGTKMDPESQVSGYSLMQDDFLVLVPFTKKSRMPTYHKPSEESMTEPKSSDQGTTSAVADSAWLDIMHDLSALSDISQHGIGSNLVPDNRSKDVGDLLTSQSSNVCTSSTKRKRGSGLECQGSSSHDFLRDVLKSEDFLSGHNCERLHQALKSIKCLSDLKSGDCMLFGEFCRSSSVVPELKQCMCPSWLKIMLMNFTFLNIFSGFLQMRSEDVSWNRIIGAVKQLNGYGVEEVSIADVEQLLILCPKVN</sequence>
<organism evidence="3 4">
    <name type="scientific">Cinnamomum micranthum f. kanehirae</name>
    <dbReference type="NCBI Taxonomy" id="337451"/>
    <lineage>
        <taxon>Eukaryota</taxon>
        <taxon>Viridiplantae</taxon>
        <taxon>Streptophyta</taxon>
        <taxon>Embryophyta</taxon>
        <taxon>Tracheophyta</taxon>
        <taxon>Spermatophyta</taxon>
        <taxon>Magnoliopsida</taxon>
        <taxon>Magnoliidae</taxon>
        <taxon>Laurales</taxon>
        <taxon>Lauraceae</taxon>
        <taxon>Cinnamomum</taxon>
    </lineage>
</organism>
<dbReference type="Gene3D" id="3.10.20.90">
    <property type="entry name" value="Phosphatidylinositol 3-kinase Catalytic Subunit, Chain A, domain 1"/>
    <property type="match status" value="1"/>
</dbReference>
<dbReference type="AlphaFoldDB" id="A0A443N3Y2"/>